<dbReference type="Pfam" id="PF07690">
    <property type="entry name" value="MFS_1"/>
    <property type="match status" value="1"/>
</dbReference>
<evidence type="ECO:0000256" key="4">
    <source>
        <dbReference type="ARBA" id="ARBA00023136"/>
    </source>
</evidence>
<evidence type="ECO:0000259" key="7">
    <source>
        <dbReference type="PROSITE" id="PS50850"/>
    </source>
</evidence>
<dbReference type="PROSITE" id="PS50850">
    <property type="entry name" value="MFS"/>
    <property type="match status" value="1"/>
</dbReference>
<comment type="caution">
    <text evidence="8">The sequence shown here is derived from an EMBL/GenBank/DDBJ whole genome shotgun (WGS) entry which is preliminary data.</text>
</comment>
<keyword evidence="4 6" id="KW-0472">Membrane</keyword>
<feature type="transmembrane region" description="Helical" evidence="6">
    <location>
        <begin position="167"/>
        <end position="188"/>
    </location>
</feature>
<evidence type="ECO:0000313" key="9">
    <source>
        <dbReference type="Proteomes" id="UP001341245"/>
    </source>
</evidence>
<evidence type="ECO:0000256" key="3">
    <source>
        <dbReference type="ARBA" id="ARBA00022989"/>
    </source>
</evidence>
<keyword evidence="2 6" id="KW-0812">Transmembrane</keyword>
<feature type="compositionally biased region" description="Polar residues" evidence="5">
    <location>
        <begin position="1"/>
        <end position="15"/>
    </location>
</feature>
<reference evidence="8 9" key="1">
    <citation type="submission" date="2023-11" db="EMBL/GenBank/DDBJ databases">
        <title>Draft genome sequence and annotation of the polyextremotolerant black yeast-like fungus Aureobasidium pullulans NRRL 62042.</title>
        <authorList>
            <person name="Dielentheis-Frenken M.R.E."/>
            <person name="Wibberg D."/>
            <person name="Blank L.M."/>
            <person name="Tiso T."/>
        </authorList>
    </citation>
    <scope>NUCLEOTIDE SEQUENCE [LARGE SCALE GENOMIC DNA]</scope>
    <source>
        <strain evidence="8 9">NRRL 62042</strain>
    </source>
</reference>
<feature type="domain" description="Major facilitator superfamily (MFS) profile" evidence="7">
    <location>
        <begin position="72"/>
        <end position="512"/>
    </location>
</feature>
<dbReference type="InterPro" id="IPR036259">
    <property type="entry name" value="MFS_trans_sf"/>
</dbReference>
<evidence type="ECO:0000256" key="6">
    <source>
        <dbReference type="SAM" id="Phobius"/>
    </source>
</evidence>
<evidence type="ECO:0000256" key="1">
    <source>
        <dbReference type="ARBA" id="ARBA00004141"/>
    </source>
</evidence>
<dbReference type="PANTHER" id="PTHR23502">
    <property type="entry name" value="MAJOR FACILITATOR SUPERFAMILY"/>
    <property type="match status" value="1"/>
</dbReference>
<dbReference type="PANTHER" id="PTHR23502:SF47">
    <property type="entry name" value="MAJOR FACILITATOR SUPERFAMILY (MFS) PROFILE DOMAIN-CONTAINING PROTEIN-RELATED"/>
    <property type="match status" value="1"/>
</dbReference>
<dbReference type="SUPFAM" id="SSF103473">
    <property type="entry name" value="MFS general substrate transporter"/>
    <property type="match status" value="1"/>
</dbReference>
<keyword evidence="3 6" id="KW-1133">Transmembrane helix</keyword>
<dbReference type="Gene3D" id="1.20.1250.20">
    <property type="entry name" value="MFS general substrate transporter like domains"/>
    <property type="match status" value="1"/>
</dbReference>
<gene>
    <name evidence="8" type="ORF">QM012_005591</name>
</gene>
<comment type="subcellular location">
    <subcellularLocation>
        <location evidence="1">Membrane</location>
        <topology evidence="1">Multi-pass membrane protein</topology>
    </subcellularLocation>
</comment>
<feature type="transmembrane region" description="Helical" evidence="6">
    <location>
        <begin position="230"/>
        <end position="256"/>
    </location>
</feature>
<evidence type="ECO:0000256" key="2">
    <source>
        <dbReference type="ARBA" id="ARBA00022692"/>
    </source>
</evidence>
<sequence>MSVQSPLRGTQQHQETAVDLENQHAQRVPKTISQSPDGSPEPNQPNQYLVDWNGPDDPDNPQNWSKTKKWVITMMLSTLTFAATFASSVFSSATMATSERFRVNREVMVLGSSLFVLGFALGPILWGPLSELYGRKSPLFVGIFFCAIFQIPVALAQNIETILVCRFLGGIFGYSPMAVVGGALADIWDPIERGVAVGFFAGATFVGPLVGPVAGSFITQSSLGWRWTEWLTLIIVASFGSIAVVVVPETSPAILLSRKATFLRRNLKDASYHAAHDSRNLDLHDILLRYILRPLRMLFTEPILAFMTLFMSFVYGVFYLFFFSYPIAFSGQRGWSSGIASLPFLGIIVGIVLGCGYIVWFTRTKYAVKMASNGQVVPEERLPPMFVGSVLFPLGLFWFAWTSSSTIIWVPQVLAGIPIGAGVLIIFIQGFNYIIDVYLAYANSALAANALVRSLLGAAFPLFASAMYDALGVAWATSLLGFLEVAMVPVPVLFYCYGRKIRGWSRMTMNKT</sequence>
<evidence type="ECO:0000256" key="5">
    <source>
        <dbReference type="SAM" id="MobiDB-lite"/>
    </source>
</evidence>
<feature type="transmembrane region" description="Helical" evidence="6">
    <location>
        <begin position="446"/>
        <end position="468"/>
    </location>
</feature>
<accession>A0ABR0T5U0</accession>
<organism evidence="8 9">
    <name type="scientific">Aureobasidium pullulans</name>
    <name type="common">Black yeast</name>
    <name type="synonym">Pullularia pullulans</name>
    <dbReference type="NCBI Taxonomy" id="5580"/>
    <lineage>
        <taxon>Eukaryota</taxon>
        <taxon>Fungi</taxon>
        <taxon>Dikarya</taxon>
        <taxon>Ascomycota</taxon>
        <taxon>Pezizomycotina</taxon>
        <taxon>Dothideomycetes</taxon>
        <taxon>Dothideomycetidae</taxon>
        <taxon>Dothideales</taxon>
        <taxon>Saccotheciaceae</taxon>
        <taxon>Aureobasidium</taxon>
    </lineage>
</organism>
<feature type="transmembrane region" description="Helical" evidence="6">
    <location>
        <begin position="138"/>
        <end position="155"/>
    </location>
</feature>
<dbReference type="EMBL" id="JASGXD010000027">
    <property type="protein sequence ID" value="KAK5999316.1"/>
    <property type="molecule type" value="Genomic_DNA"/>
</dbReference>
<name>A0ABR0T5U0_AURPU</name>
<feature type="transmembrane region" description="Helical" evidence="6">
    <location>
        <begin position="339"/>
        <end position="361"/>
    </location>
</feature>
<feature type="transmembrane region" description="Helical" evidence="6">
    <location>
        <begin position="413"/>
        <end position="434"/>
    </location>
</feature>
<feature type="transmembrane region" description="Helical" evidence="6">
    <location>
        <begin position="303"/>
        <end position="327"/>
    </location>
</feature>
<feature type="transmembrane region" description="Helical" evidence="6">
    <location>
        <begin position="382"/>
        <end position="401"/>
    </location>
</feature>
<evidence type="ECO:0000313" key="8">
    <source>
        <dbReference type="EMBL" id="KAK5999316.1"/>
    </source>
</evidence>
<proteinExistence type="predicted"/>
<feature type="region of interest" description="Disordered" evidence="5">
    <location>
        <begin position="1"/>
        <end position="64"/>
    </location>
</feature>
<dbReference type="InterPro" id="IPR011701">
    <property type="entry name" value="MFS"/>
</dbReference>
<dbReference type="CDD" id="cd17323">
    <property type="entry name" value="MFS_Tpo1_MDR_like"/>
    <property type="match status" value="1"/>
</dbReference>
<feature type="transmembrane region" description="Helical" evidence="6">
    <location>
        <begin position="195"/>
        <end position="218"/>
    </location>
</feature>
<feature type="transmembrane region" description="Helical" evidence="6">
    <location>
        <begin position="474"/>
        <end position="497"/>
    </location>
</feature>
<feature type="transmembrane region" description="Helical" evidence="6">
    <location>
        <begin position="107"/>
        <end position="126"/>
    </location>
</feature>
<dbReference type="Proteomes" id="UP001341245">
    <property type="component" value="Unassembled WGS sequence"/>
</dbReference>
<feature type="transmembrane region" description="Helical" evidence="6">
    <location>
        <begin position="70"/>
        <end position="95"/>
    </location>
</feature>
<dbReference type="InterPro" id="IPR020846">
    <property type="entry name" value="MFS_dom"/>
</dbReference>
<protein>
    <recommendedName>
        <fullName evidence="7">Major facilitator superfamily (MFS) profile domain-containing protein</fullName>
    </recommendedName>
</protein>
<keyword evidence="9" id="KW-1185">Reference proteome</keyword>